<proteinExistence type="predicted"/>
<dbReference type="EMBL" id="MG228426">
    <property type="protein sequence ID" value="AUV50549.1"/>
    <property type="molecule type" value="Genomic_DNA"/>
</dbReference>
<dbReference type="AlphaFoldDB" id="A0A2K9UZS3"/>
<evidence type="ECO:0000313" key="1">
    <source>
        <dbReference type="EMBL" id="AUV50549.1"/>
    </source>
</evidence>
<organism evidence="1">
    <name type="scientific">Escherichia coli</name>
    <dbReference type="NCBI Taxonomy" id="562"/>
    <lineage>
        <taxon>Bacteria</taxon>
        <taxon>Pseudomonadati</taxon>
        <taxon>Pseudomonadota</taxon>
        <taxon>Gammaproteobacteria</taxon>
        <taxon>Enterobacterales</taxon>
        <taxon>Enterobacteriaceae</taxon>
        <taxon>Escherichia</taxon>
    </lineage>
</organism>
<geneLocation type="plasmid" evidence="1">
    <name>pKP_BO_OXA-181</name>
</geneLocation>
<keyword evidence="1" id="KW-0614">Plasmid</keyword>
<reference evidence="1" key="1">
    <citation type="submission" date="2017-10" db="EMBL/GenBank/DDBJ databases">
        <title>Escherichia coli strain KP_ZA plasmid pBO_OXA-181, complete sequence.</title>
        <authorList>
            <person name="Gaibani P."/>
        </authorList>
    </citation>
    <scope>NUCLEOTIDE SEQUENCE</scope>
    <source>
        <strain evidence="1">BO15V</strain>
        <plasmid evidence="1">pKP_BO_OXA-181</plasmid>
    </source>
</reference>
<sequence>MTDAPMKAKRMRSQSASVETNLSEAFDAIVCVPSAGKDGLVDL</sequence>
<protein>
    <submittedName>
        <fullName evidence="1">Erythromycin esterase</fullName>
    </submittedName>
</protein>
<accession>A0A2K9UZS3</accession>
<name>A0A2K9UZS3_ECOLX</name>